<evidence type="ECO:0000313" key="1">
    <source>
        <dbReference type="EMBL" id="MCI50723.1"/>
    </source>
</evidence>
<dbReference type="EMBL" id="LXQA010420899">
    <property type="protein sequence ID" value="MCI50723.1"/>
    <property type="molecule type" value="Genomic_DNA"/>
</dbReference>
<dbReference type="Proteomes" id="UP000265520">
    <property type="component" value="Unassembled WGS sequence"/>
</dbReference>
<sequence length="43" mass="4973">MFIASVRASVMNKVDSYKHLRHVSMAVPTLQKRKLRGCWKLSV</sequence>
<organism evidence="1 2">
    <name type="scientific">Trifolium medium</name>
    <dbReference type="NCBI Taxonomy" id="97028"/>
    <lineage>
        <taxon>Eukaryota</taxon>
        <taxon>Viridiplantae</taxon>
        <taxon>Streptophyta</taxon>
        <taxon>Embryophyta</taxon>
        <taxon>Tracheophyta</taxon>
        <taxon>Spermatophyta</taxon>
        <taxon>Magnoliopsida</taxon>
        <taxon>eudicotyledons</taxon>
        <taxon>Gunneridae</taxon>
        <taxon>Pentapetalae</taxon>
        <taxon>rosids</taxon>
        <taxon>fabids</taxon>
        <taxon>Fabales</taxon>
        <taxon>Fabaceae</taxon>
        <taxon>Papilionoideae</taxon>
        <taxon>50 kb inversion clade</taxon>
        <taxon>NPAAA clade</taxon>
        <taxon>Hologalegina</taxon>
        <taxon>IRL clade</taxon>
        <taxon>Trifolieae</taxon>
        <taxon>Trifolium</taxon>
    </lineage>
</organism>
<proteinExistence type="predicted"/>
<evidence type="ECO:0000313" key="2">
    <source>
        <dbReference type="Proteomes" id="UP000265520"/>
    </source>
</evidence>
<protein>
    <submittedName>
        <fullName evidence="1">Uncharacterized protein</fullName>
    </submittedName>
</protein>
<comment type="caution">
    <text evidence="1">The sequence shown here is derived from an EMBL/GenBank/DDBJ whole genome shotgun (WGS) entry which is preliminary data.</text>
</comment>
<reference evidence="1 2" key="1">
    <citation type="journal article" date="2018" name="Front. Plant Sci.">
        <title>Red Clover (Trifolium pratense) and Zigzag Clover (T. medium) - A Picture of Genomic Similarities and Differences.</title>
        <authorList>
            <person name="Dluhosova J."/>
            <person name="Istvanek J."/>
            <person name="Nedelnik J."/>
            <person name="Repkova J."/>
        </authorList>
    </citation>
    <scope>NUCLEOTIDE SEQUENCE [LARGE SCALE GENOMIC DNA]</scope>
    <source>
        <strain evidence="2">cv. 10/8</strain>
        <tissue evidence="1">Leaf</tissue>
    </source>
</reference>
<keyword evidence="2" id="KW-1185">Reference proteome</keyword>
<name>A0A392SPC1_9FABA</name>
<dbReference type="AlphaFoldDB" id="A0A392SPC1"/>
<accession>A0A392SPC1</accession>
<feature type="non-terminal residue" evidence="1">
    <location>
        <position position="43"/>
    </location>
</feature>